<feature type="domain" description="Phage tail collar" evidence="1">
    <location>
        <begin position="8"/>
        <end position="64"/>
    </location>
</feature>
<dbReference type="InterPro" id="IPR037053">
    <property type="entry name" value="Phage_tail_collar_dom_sf"/>
</dbReference>
<protein>
    <submittedName>
        <fullName evidence="2">Microcystin-dependent protein</fullName>
    </submittedName>
</protein>
<sequence>MTAFPLIGEIRFWANARPMPDEWLLCDGSLYSIAQYTALFSIIGNIYGGDGRTSFGVPNLKARAILGPGTGPGLPSFSIGQFGGVQSIAQSFINMPSHHHNIVHQDIQGVSVKAATDTATSPGPVSDGYQASAEFVSGPQPRKPVRRYKNNPSPSSLVEVGGAFVDASLTIQDQGQAAPLPRENRQPNMAQAFYIAWDGEYPQRS</sequence>
<dbReference type="SUPFAM" id="SSF88874">
    <property type="entry name" value="Receptor-binding domain of short tail fibre protein gp12"/>
    <property type="match status" value="1"/>
</dbReference>
<dbReference type="Pfam" id="PF07484">
    <property type="entry name" value="Collar"/>
    <property type="match status" value="1"/>
</dbReference>
<name>A0A3M0CDH8_9PROT</name>
<dbReference type="InParanoid" id="A0A3M0CDH8"/>
<evidence type="ECO:0000259" key="1">
    <source>
        <dbReference type="Pfam" id="PF07484"/>
    </source>
</evidence>
<evidence type="ECO:0000313" key="2">
    <source>
        <dbReference type="EMBL" id="RMB07884.1"/>
    </source>
</evidence>
<gene>
    <name evidence="2" type="ORF">BXY39_1977</name>
</gene>
<dbReference type="AlphaFoldDB" id="A0A3M0CDH8"/>
<keyword evidence="3" id="KW-1185">Reference proteome</keyword>
<dbReference type="InterPro" id="IPR011083">
    <property type="entry name" value="Phage_tail_collar_dom"/>
</dbReference>
<reference evidence="2 3" key="1">
    <citation type="submission" date="2018-10" db="EMBL/GenBank/DDBJ databases">
        <title>Genomic Encyclopedia of Archaeal and Bacterial Type Strains, Phase II (KMG-II): from individual species to whole genera.</title>
        <authorList>
            <person name="Goeker M."/>
        </authorList>
    </citation>
    <scope>NUCLEOTIDE SEQUENCE [LARGE SCALE GENOMIC DNA]</scope>
    <source>
        <strain evidence="2 3">DSM 25217</strain>
    </source>
</reference>
<dbReference type="RefSeq" id="WP_121938660.1">
    <property type="nucleotide sequence ID" value="NZ_REFR01000011.1"/>
</dbReference>
<evidence type="ECO:0000313" key="3">
    <source>
        <dbReference type="Proteomes" id="UP000271227"/>
    </source>
</evidence>
<accession>A0A3M0CDH8</accession>
<dbReference type="Proteomes" id="UP000271227">
    <property type="component" value="Unassembled WGS sequence"/>
</dbReference>
<dbReference type="OrthoDB" id="9810174at2"/>
<proteinExistence type="predicted"/>
<organism evidence="2 3">
    <name type="scientific">Eilatimonas milleporae</name>
    <dbReference type="NCBI Taxonomy" id="911205"/>
    <lineage>
        <taxon>Bacteria</taxon>
        <taxon>Pseudomonadati</taxon>
        <taxon>Pseudomonadota</taxon>
        <taxon>Alphaproteobacteria</taxon>
        <taxon>Kordiimonadales</taxon>
        <taxon>Kordiimonadaceae</taxon>
        <taxon>Eilatimonas</taxon>
    </lineage>
</organism>
<comment type="caution">
    <text evidence="2">The sequence shown here is derived from an EMBL/GenBank/DDBJ whole genome shotgun (WGS) entry which is preliminary data.</text>
</comment>
<dbReference type="EMBL" id="REFR01000011">
    <property type="protein sequence ID" value="RMB07884.1"/>
    <property type="molecule type" value="Genomic_DNA"/>
</dbReference>
<dbReference type="Gene3D" id="3.90.1340.10">
    <property type="entry name" value="Phage tail collar domain"/>
    <property type="match status" value="1"/>
</dbReference>